<reference evidence="1 2" key="1">
    <citation type="journal article" date="2009" name="Appl. Environ. Microbiol.">
        <title>Community genomic and proteomic analyses of chemoautotrophic iron-oxidizing "Leptospirillum rubarum" (Group II) and "Leptospirillum ferrodiazotrophum" (Group III) bacteria in acid mine drainage biofilms.</title>
        <authorList>
            <person name="Goltsman D.S."/>
            <person name="Denef V.J."/>
            <person name="Singer S.W."/>
            <person name="VerBerkmoes N.C."/>
            <person name="Lefsrud M."/>
            <person name="Mueller R.S."/>
            <person name="Dick G.J."/>
            <person name="Sun C.L."/>
            <person name="Wheeler K.E."/>
            <person name="Zemla A."/>
            <person name="Baker B.J."/>
            <person name="Hauser L."/>
            <person name="Land M."/>
            <person name="Shah M.B."/>
            <person name="Thelen M.P."/>
            <person name="Hettich R.L."/>
            <person name="Banfield J.F."/>
        </authorList>
    </citation>
    <scope>NUCLEOTIDE SEQUENCE [LARGE SCALE GENOMIC DNA]</scope>
</reference>
<sequence>MVTVLSADICVFPPSKMDRKASVPAPRKVAFVKTADKRTERMSLSMLLLPKDLIKRLQLPFILVRVSPILPLVKKLQILPFVIGGMSCPSVS</sequence>
<proteinExistence type="predicted"/>
<protein>
    <submittedName>
        <fullName evidence="1">Uncharacterized protein</fullName>
    </submittedName>
</protein>
<keyword evidence="2" id="KW-1185">Reference proteome</keyword>
<dbReference type="Proteomes" id="UP000009374">
    <property type="component" value="Unassembled WGS sequence"/>
</dbReference>
<dbReference type="AlphaFoldDB" id="C6HUV3"/>
<dbReference type="EMBL" id="GG693859">
    <property type="protein sequence ID" value="EES53564.1"/>
    <property type="molecule type" value="Genomic_DNA"/>
</dbReference>
<evidence type="ECO:0000313" key="2">
    <source>
        <dbReference type="Proteomes" id="UP000009374"/>
    </source>
</evidence>
<accession>C6HUV3</accession>
<name>C6HUV3_9BACT</name>
<gene>
    <name evidence="1" type="ORF">UBAL3_74420020a</name>
</gene>
<evidence type="ECO:0000313" key="1">
    <source>
        <dbReference type="EMBL" id="EES53564.1"/>
    </source>
</evidence>
<organism evidence="1 2">
    <name type="scientific">Leptospirillum ferrodiazotrophum</name>
    <dbReference type="NCBI Taxonomy" id="412449"/>
    <lineage>
        <taxon>Bacteria</taxon>
        <taxon>Pseudomonadati</taxon>
        <taxon>Nitrospirota</taxon>
        <taxon>Nitrospiria</taxon>
        <taxon>Nitrospirales</taxon>
        <taxon>Nitrospiraceae</taxon>
        <taxon>Leptospirillum</taxon>
    </lineage>
</organism>